<dbReference type="InterPro" id="IPR046947">
    <property type="entry name" value="LytR-like"/>
</dbReference>
<dbReference type="SUPFAM" id="SSF52172">
    <property type="entry name" value="CheY-like"/>
    <property type="match status" value="1"/>
</dbReference>
<organism evidence="4 5">
    <name type="scientific">Lacibacter cauensis</name>
    <dbReference type="NCBI Taxonomy" id="510947"/>
    <lineage>
        <taxon>Bacteria</taxon>
        <taxon>Pseudomonadati</taxon>
        <taxon>Bacteroidota</taxon>
        <taxon>Chitinophagia</taxon>
        <taxon>Chitinophagales</taxon>
        <taxon>Chitinophagaceae</taxon>
        <taxon>Lacibacter</taxon>
    </lineage>
</organism>
<comment type="caution">
    <text evidence="4">The sequence shown here is derived from an EMBL/GenBank/DDBJ whole genome shotgun (WGS) entry which is preliminary data.</text>
</comment>
<evidence type="ECO:0000256" key="1">
    <source>
        <dbReference type="PROSITE-ProRule" id="PRU00169"/>
    </source>
</evidence>
<dbReference type="Gene3D" id="3.40.50.2300">
    <property type="match status" value="1"/>
</dbReference>
<dbReference type="InterPro" id="IPR007492">
    <property type="entry name" value="LytTR_DNA-bd_dom"/>
</dbReference>
<feature type="domain" description="HTH LytTR-type" evidence="3">
    <location>
        <begin position="136"/>
        <end position="207"/>
    </location>
</feature>
<dbReference type="Pfam" id="PF04397">
    <property type="entry name" value="LytTR"/>
    <property type="match status" value="1"/>
</dbReference>
<dbReference type="PROSITE" id="PS50930">
    <property type="entry name" value="HTH_LYTTR"/>
    <property type="match status" value="1"/>
</dbReference>
<evidence type="ECO:0000259" key="3">
    <source>
        <dbReference type="PROSITE" id="PS50930"/>
    </source>
</evidence>
<dbReference type="PANTHER" id="PTHR37299">
    <property type="entry name" value="TRANSCRIPTIONAL REGULATOR-RELATED"/>
    <property type="match status" value="1"/>
</dbReference>
<dbReference type="InterPro" id="IPR001789">
    <property type="entry name" value="Sig_transdc_resp-reg_receiver"/>
</dbReference>
<evidence type="ECO:0000313" key="4">
    <source>
        <dbReference type="EMBL" id="TWI81118.1"/>
    </source>
</evidence>
<accession>A0A562SIW6</accession>
<dbReference type="Proteomes" id="UP000316167">
    <property type="component" value="Unassembled WGS sequence"/>
</dbReference>
<dbReference type="Pfam" id="PF00072">
    <property type="entry name" value="Response_reg"/>
    <property type="match status" value="1"/>
</dbReference>
<evidence type="ECO:0000259" key="2">
    <source>
        <dbReference type="PROSITE" id="PS50110"/>
    </source>
</evidence>
<feature type="domain" description="Response regulatory" evidence="2">
    <location>
        <begin position="5"/>
        <end position="117"/>
    </location>
</feature>
<dbReference type="SMART" id="SM00850">
    <property type="entry name" value="LytTR"/>
    <property type="match status" value="1"/>
</dbReference>
<dbReference type="OrthoDB" id="2168082at2"/>
<dbReference type="RefSeq" id="WP_144886326.1">
    <property type="nucleotide sequence ID" value="NZ_VLLE01000004.1"/>
</dbReference>
<sequence>MAQLKCVLIEDDALARAILMKLIEPHQDLFLAATFENIKDTLTYFDTNTDIDLLFLDVELNKESGIKLYEQLPYKPAVIFTTAHEGFAFTAFELGAIDYLKKPITQERLTNALTRLDKIKTSANTFTEKQSRNLNLVFKEGRTMITLNSADVLFFEASKDYVKVVTAAKSHMVLITMKELQQKLKPELFVRISKSYIVNKEKITSVDNEKVHIQQYGFKISRMLKKDITKQLTVAGS</sequence>
<dbReference type="GO" id="GO:0000156">
    <property type="term" value="F:phosphorelay response regulator activity"/>
    <property type="evidence" value="ECO:0007669"/>
    <property type="project" value="InterPro"/>
</dbReference>
<feature type="modified residue" description="4-aspartylphosphate" evidence="1">
    <location>
        <position position="57"/>
    </location>
</feature>
<dbReference type="Gene3D" id="2.40.50.1020">
    <property type="entry name" value="LytTr DNA-binding domain"/>
    <property type="match status" value="1"/>
</dbReference>
<keyword evidence="1" id="KW-0597">Phosphoprotein</keyword>
<dbReference type="InterPro" id="IPR011006">
    <property type="entry name" value="CheY-like_superfamily"/>
</dbReference>
<name>A0A562SIW6_9BACT</name>
<evidence type="ECO:0000313" key="5">
    <source>
        <dbReference type="Proteomes" id="UP000316167"/>
    </source>
</evidence>
<gene>
    <name evidence="4" type="ORF">IQ13_2132</name>
</gene>
<reference evidence="4 5" key="1">
    <citation type="journal article" date="2015" name="Stand. Genomic Sci.">
        <title>Genomic Encyclopedia of Bacterial and Archaeal Type Strains, Phase III: the genomes of soil and plant-associated and newly described type strains.</title>
        <authorList>
            <person name="Whitman W.B."/>
            <person name="Woyke T."/>
            <person name="Klenk H.P."/>
            <person name="Zhou Y."/>
            <person name="Lilburn T.G."/>
            <person name="Beck B.J."/>
            <person name="De Vos P."/>
            <person name="Vandamme P."/>
            <person name="Eisen J.A."/>
            <person name="Garrity G."/>
            <person name="Hugenholtz P."/>
            <person name="Kyrpides N.C."/>
        </authorList>
    </citation>
    <scope>NUCLEOTIDE SEQUENCE [LARGE SCALE GENOMIC DNA]</scope>
    <source>
        <strain evidence="4 5">CGMCC 1.7271</strain>
    </source>
</reference>
<dbReference type="PANTHER" id="PTHR37299:SF1">
    <property type="entry name" value="STAGE 0 SPORULATION PROTEIN A HOMOLOG"/>
    <property type="match status" value="1"/>
</dbReference>
<dbReference type="GO" id="GO:0003677">
    <property type="term" value="F:DNA binding"/>
    <property type="evidence" value="ECO:0007669"/>
    <property type="project" value="InterPro"/>
</dbReference>
<dbReference type="EMBL" id="VLLE01000004">
    <property type="protein sequence ID" value="TWI81118.1"/>
    <property type="molecule type" value="Genomic_DNA"/>
</dbReference>
<dbReference type="AlphaFoldDB" id="A0A562SIW6"/>
<proteinExistence type="predicted"/>
<dbReference type="SMART" id="SM00448">
    <property type="entry name" value="REC"/>
    <property type="match status" value="1"/>
</dbReference>
<keyword evidence="5" id="KW-1185">Reference proteome</keyword>
<dbReference type="PROSITE" id="PS50110">
    <property type="entry name" value="RESPONSE_REGULATORY"/>
    <property type="match status" value="1"/>
</dbReference>
<protein>
    <submittedName>
        <fullName evidence="4">LytTR family two component transcriptional regulator</fullName>
    </submittedName>
</protein>